<dbReference type="Proteomes" id="UP000000239">
    <property type="component" value="Chromosome"/>
</dbReference>
<dbReference type="NCBIfam" id="TIGR04141">
    <property type="entry name" value="TIGR04141 family sporadically distributed protein"/>
    <property type="match status" value="1"/>
</dbReference>
<sequence length="560" mass="63956">MRSALAGRAVCGSEGALMRKTKKRKEKLSIYLAKPSVGCDASKVINLESSKPPIEMEVPELEAALYVKKEPPKPPPPWTRLFTEHQELPDDLFGSRRAVGAAFVVNLEGNLFILTFGTGFHLVKNEAIERDFGLRVTLNSVDPDKLRSLDKANYDHNPLNSRTQSSIDLGVFDLDVDSEMDMLYAVTGVSRFSVFGSHVTGRDALTLVLDINLKGLKDVLLEALKRYKEDLPKEFEWVDNIQRVKDKELMEVLDLELDDVLAKNEFQKMWIGEPEIVDWESQIGYSFDRYQKTAIHVVLKIEDLVKHFKDKGILLTVENLKSQSIHINDNECNSIKKWSAYRCLYAEVSAEREQYILRNGQWYIVNKNFVEYIDKYLEGLDPYDFEFPVYFHDREEDYNDFVAGRHGNIELMDKKFVKVGGPYDKLEFCDLIKDSSELIHVKYYRSSSTLSHLFSQGFVASEAFISDSGFRKRLNEKLPDSAKLACTDSRPDPSSYRIVYAIATNRSLPQELPFFSKVTLKNALKTLKTLNYNVSIAAIKVDPALEVKKKAKPAKEKKLV</sequence>
<dbReference type="eggNOG" id="ENOG502Z97J">
    <property type="taxonomic scope" value="Bacteria"/>
</dbReference>
<organism evidence="1 2">
    <name type="scientific">Chromohalobacter israelensis (strain ATCC BAA-138 / DSM 3043 / CIP 106854 / NCIMB 13768 / 1H11)</name>
    <name type="common">Chromohalobacter salexigens</name>
    <dbReference type="NCBI Taxonomy" id="290398"/>
    <lineage>
        <taxon>Bacteria</taxon>
        <taxon>Pseudomonadati</taxon>
        <taxon>Pseudomonadota</taxon>
        <taxon>Gammaproteobacteria</taxon>
        <taxon>Oceanospirillales</taxon>
        <taxon>Halomonadaceae</taxon>
        <taxon>Chromohalobacter</taxon>
    </lineage>
</organism>
<dbReference type="InterPro" id="IPR026487">
    <property type="entry name" value="CHP04141"/>
</dbReference>
<proteinExistence type="predicted"/>
<dbReference type="HOGENOM" id="CLU_030869_0_0_6"/>
<keyword evidence="2" id="KW-1185">Reference proteome</keyword>
<dbReference type="Pfam" id="PF19614">
    <property type="entry name" value="DUF6119"/>
    <property type="match status" value="1"/>
</dbReference>
<protein>
    <recommendedName>
        <fullName evidence="3">Sporadically distributed protein, TIGR04141 family</fullName>
    </recommendedName>
</protein>
<name>Q1QUY3_CHRI1</name>
<evidence type="ECO:0008006" key="3">
    <source>
        <dbReference type="Google" id="ProtNLM"/>
    </source>
</evidence>
<evidence type="ECO:0000313" key="1">
    <source>
        <dbReference type="EMBL" id="ABE59725.1"/>
    </source>
</evidence>
<dbReference type="STRING" id="290398.Csal_2378"/>
<dbReference type="KEGG" id="csa:Csal_2378"/>
<accession>Q1QUY3</accession>
<evidence type="ECO:0000313" key="2">
    <source>
        <dbReference type="Proteomes" id="UP000000239"/>
    </source>
</evidence>
<reference evidence="1 2" key="1">
    <citation type="journal article" date="2011" name="Stand. Genomic Sci.">
        <title>Complete genome sequence of the halophilic and highly halotolerant Chromohalobacter salexigens type strain (1H11(T)).</title>
        <authorList>
            <person name="Copeland A."/>
            <person name="O'Connor K."/>
            <person name="Lucas S."/>
            <person name="Lapidus A."/>
            <person name="Berry K.W."/>
            <person name="Detter J.C."/>
            <person name="Del Rio T.G."/>
            <person name="Hammon N."/>
            <person name="Dalin E."/>
            <person name="Tice H."/>
            <person name="Pitluck S."/>
            <person name="Bruce D."/>
            <person name="Goodwin L."/>
            <person name="Han C."/>
            <person name="Tapia R."/>
            <person name="Saunders E."/>
            <person name="Schmutz J."/>
            <person name="Brettin T."/>
            <person name="Larimer F."/>
            <person name="Land M."/>
            <person name="Hauser L."/>
            <person name="Vargas C."/>
            <person name="Nieto J.J."/>
            <person name="Kyrpides N.C."/>
            <person name="Ivanova N."/>
            <person name="Goker M."/>
            <person name="Klenk H.P."/>
            <person name="Csonka L.N."/>
            <person name="Woyke T."/>
        </authorList>
    </citation>
    <scope>NUCLEOTIDE SEQUENCE [LARGE SCALE GENOMIC DNA]</scope>
    <source>
        <strain evidence="2">ATCC BAA-138 / DSM 3043 / CIP 106854 / NCIMB 13768 / 1H11</strain>
    </source>
</reference>
<dbReference type="EMBL" id="CP000285">
    <property type="protein sequence ID" value="ABE59725.1"/>
    <property type="molecule type" value="Genomic_DNA"/>
</dbReference>
<gene>
    <name evidence="1" type="ordered locus">Csal_2378</name>
</gene>
<dbReference type="AlphaFoldDB" id="Q1QUY3"/>